<dbReference type="EMBL" id="CP114194">
    <property type="protein sequence ID" value="WAT89344.1"/>
    <property type="molecule type" value="Genomic_DNA"/>
</dbReference>
<accession>A0AA47JER4</accession>
<evidence type="ECO:0000313" key="2">
    <source>
        <dbReference type="EMBL" id="WAT89344.1"/>
    </source>
</evidence>
<proteinExistence type="predicted"/>
<protein>
    <submittedName>
        <fullName evidence="2">Uncharacterized protein</fullName>
    </submittedName>
</protein>
<dbReference type="AlphaFoldDB" id="A0AA47JER4"/>
<keyword evidence="1" id="KW-0472">Membrane</keyword>
<evidence type="ECO:0000313" key="3">
    <source>
        <dbReference type="Proteomes" id="UP001156560"/>
    </source>
</evidence>
<dbReference type="Proteomes" id="UP001156560">
    <property type="component" value="Chromosome 1"/>
</dbReference>
<organism evidence="2 3">
    <name type="scientific">Vibrio parahaemolyticus</name>
    <dbReference type="NCBI Taxonomy" id="670"/>
    <lineage>
        <taxon>Bacteria</taxon>
        <taxon>Pseudomonadati</taxon>
        <taxon>Pseudomonadota</taxon>
        <taxon>Gammaproteobacteria</taxon>
        <taxon>Vibrionales</taxon>
        <taxon>Vibrionaceae</taxon>
        <taxon>Vibrio</taxon>
    </lineage>
</organism>
<evidence type="ECO:0000256" key="1">
    <source>
        <dbReference type="SAM" id="Phobius"/>
    </source>
</evidence>
<sequence>MDTVLQVKVADIVLGAISLIAAIAAVISAIPTVKDWLPPKLTKKERDILRLALADDKFPNTICFICGAGKAYVQTPYKHHSNIPVESEVSRLISKGLLIHIDSELKQGLLNYKLIWLMLTEKGIRAAKRIRHKAQP</sequence>
<gene>
    <name evidence="2" type="ORF">O1Q84_11980</name>
</gene>
<feature type="transmembrane region" description="Helical" evidence="1">
    <location>
        <begin position="12"/>
        <end position="33"/>
    </location>
</feature>
<dbReference type="RefSeq" id="WP_140318024.1">
    <property type="nucleotide sequence ID" value="NZ_CP114194.1"/>
</dbReference>
<reference evidence="2" key="1">
    <citation type="submission" date="2022-12" db="EMBL/GenBank/DDBJ databases">
        <title>Vibrio parahaemolyticus become highly virulent by producing novel Tc toxins.</title>
        <authorList>
            <person name="Yang F."/>
            <person name="You Y."/>
            <person name="Lai Q."/>
            <person name="Xu L."/>
            <person name="Li F."/>
        </authorList>
    </citation>
    <scope>NUCLEOTIDE SEQUENCE</scope>
    <source>
        <strain evidence="2">Vp-HL-202005</strain>
    </source>
</reference>
<keyword evidence="1" id="KW-1133">Transmembrane helix</keyword>
<keyword evidence="1" id="KW-0812">Transmembrane</keyword>
<name>A0AA47JER4_VIBPH</name>